<keyword evidence="1" id="KW-0812">Transmembrane</keyword>
<dbReference type="AlphaFoldDB" id="A0A974BUP2"/>
<keyword evidence="1" id="KW-0472">Membrane</keyword>
<proteinExistence type="predicted"/>
<protein>
    <submittedName>
        <fullName evidence="2">Uncharacterized protein</fullName>
    </submittedName>
</protein>
<keyword evidence="1" id="KW-1133">Transmembrane helix</keyword>
<accession>A0A974BUP2</accession>
<dbReference type="EMBL" id="CM004483">
    <property type="protein sequence ID" value="OCT61012.1"/>
    <property type="molecule type" value="Genomic_DNA"/>
</dbReference>
<evidence type="ECO:0000256" key="1">
    <source>
        <dbReference type="SAM" id="Phobius"/>
    </source>
</evidence>
<evidence type="ECO:0000313" key="2">
    <source>
        <dbReference type="EMBL" id="OCT61012.1"/>
    </source>
</evidence>
<sequence>MKLFNVPTVFKCTKTVLFYIVYLRKKSHKSDYESLGVYCVFLILPTEGLINVGWYALDLGRGDISIFFMTPVMES</sequence>
<name>A0A974BUP2_XENLA</name>
<dbReference type="Proteomes" id="UP000694892">
    <property type="component" value="Chromosome 9_10S"/>
</dbReference>
<organism evidence="2 3">
    <name type="scientific">Xenopus laevis</name>
    <name type="common">African clawed frog</name>
    <dbReference type="NCBI Taxonomy" id="8355"/>
    <lineage>
        <taxon>Eukaryota</taxon>
        <taxon>Metazoa</taxon>
        <taxon>Chordata</taxon>
        <taxon>Craniata</taxon>
        <taxon>Vertebrata</taxon>
        <taxon>Euteleostomi</taxon>
        <taxon>Amphibia</taxon>
        <taxon>Batrachia</taxon>
        <taxon>Anura</taxon>
        <taxon>Pipoidea</taxon>
        <taxon>Pipidae</taxon>
        <taxon>Xenopodinae</taxon>
        <taxon>Xenopus</taxon>
        <taxon>Xenopus</taxon>
    </lineage>
</organism>
<evidence type="ECO:0000313" key="3">
    <source>
        <dbReference type="Proteomes" id="UP000694892"/>
    </source>
</evidence>
<feature type="transmembrane region" description="Helical" evidence="1">
    <location>
        <begin position="35"/>
        <end position="57"/>
    </location>
</feature>
<feature type="transmembrane region" description="Helical" evidence="1">
    <location>
        <begin position="6"/>
        <end position="23"/>
    </location>
</feature>
<gene>
    <name evidence="2" type="ORF">XELAEV_18047037mg</name>
</gene>
<reference evidence="3" key="1">
    <citation type="journal article" date="2016" name="Nature">
        <title>Genome evolution in the allotetraploid frog Xenopus laevis.</title>
        <authorList>
            <person name="Session A.M."/>
            <person name="Uno Y."/>
            <person name="Kwon T."/>
            <person name="Chapman J.A."/>
            <person name="Toyoda A."/>
            <person name="Takahashi S."/>
            <person name="Fukui A."/>
            <person name="Hikosaka A."/>
            <person name="Suzuki A."/>
            <person name="Kondo M."/>
            <person name="van Heeringen S.J."/>
            <person name="Quigley I."/>
            <person name="Heinz S."/>
            <person name="Ogino H."/>
            <person name="Ochi H."/>
            <person name="Hellsten U."/>
            <person name="Lyons J.B."/>
            <person name="Simakov O."/>
            <person name="Putnam N."/>
            <person name="Stites J."/>
            <person name="Kuroki Y."/>
            <person name="Tanaka T."/>
            <person name="Michiue T."/>
            <person name="Watanabe M."/>
            <person name="Bogdanovic O."/>
            <person name="Lister R."/>
            <person name="Georgiou G."/>
            <person name="Paranjpe S.S."/>
            <person name="van Kruijsbergen I."/>
            <person name="Shu S."/>
            <person name="Carlson J."/>
            <person name="Kinoshita T."/>
            <person name="Ohta Y."/>
            <person name="Mawaribuchi S."/>
            <person name="Jenkins J."/>
            <person name="Grimwood J."/>
            <person name="Schmutz J."/>
            <person name="Mitros T."/>
            <person name="Mozaffari S.V."/>
            <person name="Suzuki Y."/>
            <person name="Haramoto Y."/>
            <person name="Yamamoto T.S."/>
            <person name="Takagi C."/>
            <person name="Heald R."/>
            <person name="Miller K."/>
            <person name="Haudenschild C."/>
            <person name="Kitzman J."/>
            <person name="Nakayama T."/>
            <person name="Izutsu Y."/>
            <person name="Robert J."/>
            <person name="Fortriede J."/>
            <person name="Burns K."/>
            <person name="Lotay V."/>
            <person name="Karimi K."/>
            <person name="Yasuoka Y."/>
            <person name="Dichmann D.S."/>
            <person name="Flajnik M.F."/>
            <person name="Houston D.W."/>
            <person name="Shendure J."/>
            <person name="DuPasquier L."/>
            <person name="Vize P.D."/>
            <person name="Zorn A.M."/>
            <person name="Ito M."/>
            <person name="Marcotte E.M."/>
            <person name="Wallingford J.B."/>
            <person name="Ito Y."/>
            <person name="Asashima M."/>
            <person name="Ueno N."/>
            <person name="Matsuda Y."/>
            <person name="Veenstra G.J."/>
            <person name="Fujiyama A."/>
            <person name="Harland R.M."/>
            <person name="Taira M."/>
            <person name="Rokhsar D.S."/>
        </authorList>
    </citation>
    <scope>NUCLEOTIDE SEQUENCE [LARGE SCALE GENOMIC DNA]</scope>
    <source>
        <strain evidence="3">J</strain>
    </source>
</reference>